<gene>
    <name evidence="2" type="ORF">PN838_11255</name>
</gene>
<sequence>MGKLNQQLALRSNQLVNNQAHKMMRSAARIEQTMFLSLYTIPITLIIAVIFITLIIQPLKRLQSQIKRLEQGNFKQPNYPAGLNGDG</sequence>
<dbReference type="Gene3D" id="6.10.340.10">
    <property type="match status" value="1"/>
</dbReference>
<accession>A0ABT5FCI5</accession>
<proteinExistence type="predicted"/>
<keyword evidence="1" id="KW-0812">Transmembrane</keyword>
<comment type="caution">
    <text evidence="2">The sequence shown here is derived from an EMBL/GenBank/DDBJ whole genome shotgun (WGS) entry which is preliminary data.</text>
</comment>
<evidence type="ECO:0000313" key="3">
    <source>
        <dbReference type="Proteomes" id="UP001528411"/>
    </source>
</evidence>
<reference evidence="2 3" key="1">
    <citation type="submission" date="2023-01" db="EMBL/GenBank/DDBJ databases">
        <title>Psychrosphaera sp. nov., isolated from marine algae.</title>
        <authorList>
            <person name="Bayburt H."/>
            <person name="Choi B.J."/>
            <person name="Kim J.M."/>
            <person name="Choi D.G."/>
            <person name="Jeon C.O."/>
        </authorList>
    </citation>
    <scope>NUCLEOTIDE SEQUENCE [LARGE SCALE GENOMIC DNA]</scope>
    <source>
        <strain evidence="2 3">G1-22</strain>
    </source>
</reference>
<dbReference type="Proteomes" id="UP001528411">
    <property type="component" value="Unassembled WGS sequence"/>
</dbReference>
<feature type="transmembrane region" description="Helical" evidence="1">
    <location>
        <begin position="34"/>
        <end position="56"/>
    </location>
</feature>
<keyword evidence="1" id="KW-0472">Membrane</keyword>
<protein>
    <recommendedName>
        <fullName evidence="4">Methyl-accepting chemotaxis protein</fullName>
    </recommendedName>
</protein>
<evidence type="ECO:0000256" key="1">
    <source>
        <dbReference type="SAM" id="Phobius"/>
    </source>
</evidence>
<keyword evidence="1" id="KW-1133">Transmembrane helix</keyword>
<keyword evidence="3" id="KW-1185">Reference proteome</keyword>
<name>A0ABT5FCI5_9GAMM</name>
<organism evidence="2 3">
    <name type="scientific">Psychrosphaera algicola</name>
    <dbReference type="NCBI Taxonomy" id="3023714"/>
    <lineage>
        <taxon>Bacteria</taxon>
        <taxon>Pseudomonadati</taxon>
        <taxon>Pseudomonadota</taxon>
        <taxon>Gammaproteobacteria</taxon>
        <taxon>Alteromonadales</taxon>
        <taxon>Pseudoalteromonadaceae</taxon>
        <taxon>Psychrosphaera</taxon>
    </lineage>
</organism>
<dbReference type="RefSeq" id="WP_272180722.1">
    <property type="nucleotide sequence ID" value="NZ_JAQOMS010000002.1"/>
</dbReference>
<evidence type="ECO:0000313" key="2">
    <source>
        <dbReference type="EMBL" id="MDC2889242.1"/>
    </source>
</evidence>
<dbReference type="EMBL" id="JAQOMS010000002">
    <property type="protein sequence ID" value="MDC2889242.1"/>
    <property type="molecule type" value="Genomic_DNA"/>
</dbReference>
<evidence type="ECO:0008006" key="4">
    <source>
        <dbReference type="Google" id="ProtNLM"/>
    </source>
</evidence>